<feature type="transmembrane region" description="Helical" evidence="1">
    <location>
        <begin position="20"/>
        <end position="40"/>
    </location>
</feature>
<protein>
    <submittedName>
        <fullName evidence="2">Uncharacterized protein</fullName>
    </submittedName>
</protein>
<name>A0A383B9M4_9ZZZZ</name>
<organism evidence="2">
    <name type="scientific">marine metagenome</name>
    <dbReference type="NCBI Taxonomy" id="408172"/>
    <lineage>
        <taxon>unclassified sequences</taxon>
        <taxon>metagenomes</taxon>
        <taxon>ecological metagenomes</taxon>
    </lineage>
</organism>
<sequence>MKRKKSLTQTQYAECYAKALTYVAQILVAAFFIVALIFPIF</sequence>
<evidence type="ECO:0000313" key="2">
    <source>
        <dbReference type="EMBL" id="SVE16702.1"/>
    </source>
</evidence>
<reference evidence="2" key="1">
    <citation type="submission" date="2018-05" db="EMBL/GenBank/DDBJ databases">
        <authorList>
            <person name="Lanie J.A."/>
            <person name="Ng W.-L."/>
            <person name="Kazmierczak K.M."/>
            <person name="Andrzejewski T.M."/>
            <person name="Davidsen T.M."/>
            <person name="Wayne K.J."/>
            <person name="Tettelin H."/>
            <person name="Glass J.I."/>
            <person name="Rusch D."/>
            <person name="Podicherti R."/>
            <person name="Tsui H.-C.T."/>
            <person name="Winkler M.E."/>
        </authorList>
    </citation>
    <scope>NUCLEOTIDE SEQUENCE</scope>
</reference>
<keyword evidence="1" id="KW-0812">Transmembrane</keyword>
<gene>
    <name evidence="2" type="ORF">METZ01_LOCUS469556</name>
</gene>
<evidence type="ECO:0000256" key="1">
    <source>
        <dbReference type="SAM" id="Phobius"/>
    </source>
</evidence>
<keyword evidence="1" id="KW-1133">Transmembrane helix</keyword>
<dbReference type="EMBL" id="UINC01198645">
    <property type="protein sequence ID" value="SVE16702.1"/>
    <property type="molecule type" value="Genomic_DNA"/>
</dbReference>
<keyword evidence="1" id="KW-0472">Membrane</keyword>
<accession>A0A383B9M4</accession>
<dbReference type="AlphaFoldDB" id="A0A383B9M4"/>
<proteinExistence type="predicted"/>